<organism evidence="2 4">
    <name type="scientific">Vreelandella boliviensis LC1</name>
    <dbReference type="NCBI Taxonomy" id="1072583"/>
    <lineage>
        <taxon>Bacteria</taxon>
        <taxon>Pseudomonadati</taxon>
        <taxon>Pseudomonadota</taxon>
        <taxon>Gammaproteobacteria</taxon>
        <taxon>Oceanospirillales</taxon>
        <taxon>Halomonadaceae</taxon>
        <taxon>Vreelandella</taxon>
    </lineage>
</organism>
<keyword evidence="1" id="KW-0472">Membrane</keyword>
<feature type="transmembrane region" description="Helical" evidence="1">
    <location>
        <begin position="314"/>
        <end position="332"/>
    </location>
</feature>
<reference evidence="3 5" key="2">
    <citation type="submission" date="2017-07" db="EMBL/GenBank/DDBJ databases">
        <title>Shotgun whole genome sequences of three halophilic bacterial isolates.</title>
        <authorList>
            <person name="Pozzo T."/>
            <person name="Higdon S.M."/>
            <person name="Quillaguaman J."/>
        </authorList>
    </citation>
    <scope>NUCLEOTIDE SEQUENCE [LARGE SCALE GENOMIC DNA]</scope>
    <source>
        <strain evidence="3 5">LC1</strain>
    </source>
</reference>
<dbReference type="GO" id="GO:0004497">
    <property type="term" value="F:monooxygenase activity"/>
    <property type="evidence" value="ECO:0007669"/>
    <property type="project" value="UniProtKB-KW"/>
</dbReference>
<dbReference type="Proteomes" id="UP000216538">
    <property type="component" value="Unassembled WGS sequence"/>
</dbReference>
<keyword evidence="3" id="KW-0560">Oxidoreductase</keyword>
<dbReference type="EMBL" id="NPEY01000003">
    <property type="protein sequence ID" value="OZT75194.1"/>
    <property type="molecule type" value="Genomic_DNA"/>
</dbReference>
<dbReference type="PANTHER" id="PTHR38457:SF1">
    <property type="entry name" value="REGULATOR ABRB-RELATED"/>
    <property type="match status" value="1"/>
</dbReference>
<feature type="transmembrane region" description="Helical" evidence="1">
    <location>
        <begin position="76"/>
        <end position="101"/>
    </location>
</feature>
<dbReference type="AlphaFoldDB" id="A0A265E0S0"/>
<dbReference type="OrthoDB" id="7157734at2"/>
<evidence type="ECO:0000256" key="1">
    <source>
        <dbReference type="SAM" id="Phobius"/>
    </source>
</evidence>
<dbReference type="Proteomes" id="UP000005756">
    <property type="component" value="Unassembled WGS sequence"/>
</dbReference>
<evidence type="ECO:0000313" key="5">
    <source>
        <dbReference type="Proteomes" id="UP000216538"/>
    </source>
</evidence>
<evidence type="ECO:0000313" key="3">
    <source>
        <dbReference type="EMBL" id="OZT75194.1"/>
    </source>
</evidence>
<dbReference type="RefSeq" id="WP_007113741.1">
    <property type="nucleotide sequence ID" value="NZ_JH393258.1"/>
</dbReference>
<protein>
    <submittedName>
        <fullName evidence="3">Ammonia monooxygenase</fullName>
    </submittedName>
</protein>
<dbReference type="InterPro" id="IPR007820">
    <property type="entry name" value="AbrB_fam"/>
</dbReference>
<dbReference type="InterPro" id="IPR017516">
    <property type="entry name" value="AbrB_dup"/>
</dbReference>
<evidence type="ECO:0000313" key="2">
    <source>
        <dbReference type="EMBL" id="EHJ92832.1"/>
    </source>
</evidence>
<feature type="transmembrane region" description="Helical" evidence="1">
    <location>
        <begin position="278"/>
        <end position="302"/>
    </location>
</feature>
<feature type="transmembrane region" description="Helical" evidence="1">
    <location>
        <begin position="143"/>
        <end position="160"/>
    </location>
</feature>
<proteinExistence type="predicted"/>
<accession>A0A265E0S0</accession>
<feature type="transmembrane region" description="Helical" evidence="1">
    <location>
        <begin position="172"/>
        <end position="190"/>
    </location>
</feature>
<reference evidence="2 4" key="1">
    <citation type="submission" date="2011-10" db="EMBL/GenBank/DDBJ databases">
        <authorList>
            <person name="Quillaguamn J."/>
            <person name="Guzmn D."/>
            <person name="Balderrama-Subieta A."/>
            <person name="Cardona-Ortuo C."/>
            <person name="Guevara-Martnez M."/>
            <person name="Callisaya-Quispe N."/>
        </authorList>
    </citation>
    <scope>NUCLEOTIDE SEQUENCE [LARGE SCALE GENOMIC DNA]</scope>
    <source>
        <strain evidence="2 4">LC1</strain>
    </source>
</reference>
<dbReference type="NCBIfam" id="TIGR03082">
    <property type="entry name" value="Gneg_AbrB_dup"/>
    <property type="match status" value="1"/>
</dbReference>
<dbReference type="PIRSF" id="PIRSF038991">
    <property type="entry name" value="Protein_AbrB"/>
    <property type="match status" value="1"/>
</dbReference>
<dbReference type="PANTHER" id="PTHR38457">
    <property type="entry name" value="REGULATOR ABRB-RELATED"/>
    <property type="match status" value="1"/>
</dbReference>
<feature type="transmembrane region" description="Helical" evidence="1">
    <location>
        <begin position="6"/>
        <end position="39"/>
    </location>
</feature>
<dbReference type="GO" id="GO:0016020">
    <property type="term" value="C:membrane"/>
    <property type="evidence" value="ECO:0007669"/>
    <property type="project" value="InterPro"/>
</dbReference>
<name>A0A265E0S0_9GAMM</name>
<keyword evidence="5" id="KW-1185">Reference proteome</keyword>
<dbReference type="STRING" id="1072583.KUC_2790"/>
<keyword evidence="3" id="KW-0503">Monooxygenase</keyword>
<evidence type="ECO:0000313" key="4">
    <source>
        <dbReference type="Proteomes" id="UP000005756"/>
    </source>
</evidence>
<gene>
    <name evidence="3" type="ORF">CE457_05425</name>
    <name evidence="2" type="ORF">KUC_2790</name>
</gene>
<keyword evidence="1" id="KW-0812">Transmembrane</keyword>
<keyword evidence="1" id="KW-1133">Transmembrane helix</keyword>
<dbReference type="EMBL" id="JH393258">
    <property type="protein sequence ID" value="EHJ92832.1"/>
    <property type="molecule type" value="Genomic_DNA"/>
</dbReference>
<dbReference type="Pfam" id="PF05145">
    <property type="entry name" value="AbrB"/>
    <property type="match status" value="1"/>
</dbReference>
<sequence length="342" mass="36865">MLKRTVITVGLGFVGGWVATLFSLPLAWMLGSLFMVMCLSLMGVKTGVDKRLHRGAIALLGLFIGSRIHADELAGLVFWYPSVLAMLVYMVLMLVGGYWIFTRARVGRMNAMFCSYPGSMNSALVLAERANGDLRWIAISHSLRLVTVVSGAAILASFFVDDVTLNSTSTSLTLLGSLLFLLAPLCWWLGRLLRIPLPEFLGPMAAGAIIANLGVDTSLPTWMVLTAFLVLGASVGARFSGTQWSQVISMGRYGITFALFALVVAALMAWLVSSFTQLAFVAVLLALIPGGVGEMAVIAMVMGIDPVYVVSHHILRLLLLIFMTPLMLRLVNQPPKQGGKSP</sequence>
<feature type="transmembrane region" description="Helical" evidence="1">
    <location>
        <begin position="253"/>
        <end position="272"/>
    </location>
</feature>
<feature type="transmembrane region" description="Helical" evidence="1">
    <location>
        <begin position="221"/>
        <end position="241"/>
    </location>
</feature>
<dbReference type="GO" id="GO:0010468">
    <property type="term" value="P:regulation of gene expression"/>
    <property type="evidence" value="ECO:0007669"/>
    <property type="project" value="InterPro"/>
</dbReference>
<feature type="transmembrane region" description="Helical" evidence="1">
    <location>
        <begin position="197"/>
        <end position="215"/>
    </location>
</feature>